<evidence type="ECO:0000259" key="1">
    <source>
        <dbReference type="Pfam" id="PF25597"/>
    </source>
</evidence>
<evidence type="ECO:0000313" key="2">
    <source>
        <dbReference type="EMBL" id="WVY94972.1"/>
    </source>
</evidence>
<evidence type="ECO:0000313" key="3">
    <source>
        <dbReference type="Proteomes" id="UP001374535"/>
    </source>
</evidence>
<proteinExistence type="predicted"/>
<name>A0AAQ3MPR8_VIGMU</name>
<accession>A0AAQ3MPR8</accession>
<protein>
    <recommendedName>
        <fullName evidence="1">Retroviral polymerase SH3-like domain-containing protein</fullName>
    </recommendedName>
</protein>
<reference evidence="2 3" key="1">
    <citation type="journal article" date="2023" name="Life. Sci Alliance">
        <title>Evolutionary insights into 3D genome organization and epigenetic landscape of Vigna mungo.</title>
        <authorList>
            <person name="Junaid A."/>
            <person name="Singh B."/>
            <person name="Bhatia S."/>
        </authorList>
    </citation>
    <scope>NUCLEOTIDE SEQUENCE [LARGE SCALE GENOMIC DNA]</scope>
    <source>
        <strain evidence="2">Urdbean</strain>
    </source>
</reference>
<dbReference type="EMBL" id="CP144691">
    <property type="protein sequence ID" value="WVY94972.1"/>
    <property type="molecule type" value="Genomic_DNA"/>
</dbReference>
<feature type="domain" description="Retroviral polymerase SH3-like" evidence="1">
    <location>
        <begin position="6"/>
        <end position="59"/>
    </location>
</feature>
<sequence>MVTYCYMNLLRSVLDRRASPGIFIGYSSFNKAYKNFQPQIGNIIVSMDVHFMEDEELNLDDAEKKGQNMEELKLKGTRLLSNVYERCNVALCEPADYAEEKKDQRWIDAMEEELSMIEKKKLGS</sequence>
<dbReference type="AlphaFoldDB" id="A0AAQ3MPR8"/>
<dbReference type="Pfam" id="PF25597">
    <property type="entry name" value="SH3_retrovirus"/>
    <property type="match status" value="1"/>
</dbReference>
<dbReference type="InterPro" id="IPR057670">
    <property type="entry name" value="SH3_retrovirus"/>
</dbReference>
<organism evidence="2 3">
    <name type="scientific">Vigna mungo</name>
    <name type="common">Black gram</name>
    <name type="synonym">Phaseolus mungo</name>
    <dbReference type="NCBI Taxonomy" id="3915"/>
    <lineage>
        <taxon>Eukaryota</taxon>
        <taxon>Viridiplantae</taxon>
        <taxon>Streptophyta</taxon>
        <taxon>Embryophyta</taxon>
        <taxon>Tracheophyta</taxon>
        <taxon>Spermatophyta</taxon>
        <taxon>Magnoliopsida</taxon>
        <taxon>eudicotyledons</taxon>
        <taxon>Gunneridae</taxon>
        <taxon>Pentapetalae</taxon>
        <taxon>rosids</taxon>
        <taxon>fabids</taxon>
        <taxon>Fabales</taxon>
        <taxon>Fabaceae</taxon>
        <taxon>Papilionoideae</taxon>
        <taxon>50 kb inversion clade</taxon>
        <taxon>NPAAA clade</taxon>
        <taxon>indigoferoid/millettioid clade</taxon>
        <taxon>Phaseoleae</taxon>
        <taxon>Vigna</taxon>
    </lineage>
</organism>
<keyword evidence="3" id="KW-1185">Reference proteome</keyword>
<gene>
    <name evidence="2" type="ORF">V8G54_034060</name>
</gene>
<dbReference type="Proteomes" id="UP001374535">
    <property type="component" value="Chromosome 10"/>
</dbReference>